<dbReference type="EMBL" id="JASBRG010000007">
    <property type="protein sequence ID" value="MDI3321705.1"/>
    <property type="molecule type" value="Genomic_DNA"/>
</dbReference>
<keyword evidence="1" id="KW-1133">Transmembrane helix</keyword>
<evidence type="ECO:0000313" key="3">
    <source>
        <dbReference type="Proteomes" id="UP001226434"/>
    </source>
</evidence>
<organism evidence="2 3">
    <name type="scientific">Pinibacter soli</name>
    <dbReference type="NCBI Taxonomy" id="3044211"/>
    <lineage>
        <taxon>Bacteria</taxon>
        <taxon>Pseudomonadati</taxon>
        <taxon>Bacteroidota</taxon>
        <taxon>Chitinophagia</taxon>
        <taxon>Chitinophagales</taxon>
        <taxon>Chitinophagaceae</taxon>
        <taxon>Pinibacter</taxon>
    </lineage>
</organism>
<evidence type="ECO:0000313" key="2">
    <source>
        <dbReference type="EMBL" id="MDI3321705.1"/>
    </source>
</evidence>
<feature type="transmembrane region" description="Helical" evidence="1">
    <location>
        <begin position="12"/>
        <end position="31"/>
    </location>
</feature>
<name>A0ABT6RH57_9BACT</name>
<evidence type="ECO:0000256" key="1">
    <source>
        <dbReference type="SAM" id="Phobius"/>
    </source>
</evidence>
<keyword evidence="1" id="KW-0472">Membrane</keyword>
<comment type="caution">
    <text evidence="2">The sequence shown here is derived from an EMBL/GenBank/DDBJ whole genome shotgun (WGS) entry which is preliminary data.</text>
</comment>
<protein>
    <submittedName>
        <fullName evidence="2">Uncharacterized protein</fullName>
    </submittedName>
</protein>
<keyword evidence="3" id="KW-1185">Reference proteome</keyword>
<dbReference type="Proteomes" id="UP001226434">
    <property type="component" value="Unassembled WGS sequence"/>
</dbReference>
<dbReference type="RefSeq" id="WP_282335811.1">
    <property type="nucleotide sequence ID" value="NZ_JASBRG010000007.1"/>
</dbReference>
<reference evidence="2 3" key="1">
    <citation type="submission" date="2023-05" db="EMBL/GenBank/DDBJ databases">
        <title>Genome sequence of Pinibacter sp. MAH-24.</title>
        <authorList>
            <person name="Huq M.A."/>
        </authorList>
    </citation>
    <scope>NUCLEOTIDE SEQUENCE [LARGE SCALE GENOMIC DNA]</scope>
    <source>
        <strain evidence="2 3">MAH-24</strain>
    </source>
</reference>
<proteinExistence type="predicted"/>
<keyword evidence="1" id="KW-0812">Transmembrane</keyword>
<gene>
    <name evidence="2" type="ORF">QJ048_18050</name>
</gene>
<accession>A0ABT6RH57</accession>
<sequence length="65" mass="7173">MNLVTKNSLPAITIIVMIIAFIPIFVVAGNCSNRCADGVQKVQAQQTEQDDIVIGKFHELILLYL</sequence>